<evidence type="ECO:0000313" key="1">
    <source>
        <dbReference type="EMBL" id="GKH73316.1"/>
    </source>
</evidence>
<name>A0AA37K8L5_9BACT</name>
<accession>A0AA37K8L5</accession>
<comment type="caution">
    <text evidence="1">The sequence shown here is derived from an EMBL/GenBank/DDBJ whole genome shotgun (WGS) entry which is preliminary data.</text>
</comment>
<dbReference type="CDD" id="cd01029">
    <property type="entry name" value="TOPRIM_primases"/>
    <property type="match status" value="1"/>
</dbReference>
<evidence type="ECO:0008006" key="3">
    <source>
        <dbReference type="Google" id="ProtNLM"/>
    </source>
</evidence>
<sequence length="412" mass="47071">MGAMFDSYKLRIPITRAAEYIGYVLRADKGQGRSVTMGIHDGHGRWGDQIVIVNHRNPGTNYYFNRNEDSRDKGDLISFINNHMADFREVLGLTGNSSRGNYDMEGIKAVLEALSGIQFSEPLKSVNGSFSANRTDSEFRLSDYEICPLNEKCRDFLITGRKLSPSTVDLFSPFINSVAYIADGKRYYNTSFPYRVPGNTDICNFEVRNYRYKGHSAGGNKVDACWVVSFNREPWNIEFVYLFESAIDAMSFYELNSSILLSRLPHVAFVSTGGSVSRAQISAIHNYFEMARLVCCYDNDESGVRYDISTACCLWNVTLQRSVREDLVEFICNGRKFAIPRDKLTFTAFKNAAGLRQNILVKKPRFTDKSLDADGLTETVWFKDWNDCLKYRKTPKKEYILYRGRGRDYNNV</sequence>
<gene>
    <name evidence="1" type="ORF">CE91St3_31790</name>
</gene>
<dbReference type="Pfam" id="PF13155">
    <property type="entry name" value="Toprim_2"/>
    <property type="match status" value="1"/>
</dbReference>
<evidence type="ECO:0000313" key="2">
    <source>
        <dbReference type="Proteomes" id="UP001055114"/>
    </source>
</evidence>
<organism evidence="1 2">
    <name type="scientific">Parabacteroides merdae</name>
    <dbReference type="NCBI Taxonomy" id="46503"/>
    <lineage>
        <taxon>Bacteria</taxon>
        <taxon>Pseudomonadati</taxon>
        <taxon>Bacteroidota</taxon>
        <taxon>Bacteroidia</taxon>
        <taxon>Bacteroidales</taxon>
        <taxon>Tannerellaceae</taxon>
        <taxon>Parabacteroides</taxon>
    </lineage>
</organism>
<dbReference type="AlphaFoldDB" id="A0AA37K8L5"/>
<dbReference type="RefSeq" id="WP_195565113.1">
    <property type="nucleotide sequence ID" value="NZ_BQNZ01000003.1"/>
</dbReference>
<protein>
    <recommendedName>
        <fullName evidence="3">DUF3991 domain-containing protein</fullName>
    </recommendedName>
</protein>
<reference evidence="1" key="1">
    <citation type="submission" date="2022-01" db="EMBL/GenBank/DDBJ databases">
        <title>Novel bile acid biosynthetic pathways are enriched in the microbiome of centenarians.</title>
        <authorList>
            <person name="Sato Y."/>
            <person name="Atarashi K."/>
            <person name="Plichta R.D."/>
            <person name="Arai Y."/>
            <person name="Sasajima S."/>
            <person name="Kearney M.S."/>
            <person name="Suda W."/>
            <person name="Takeshita K."/>
            <person name="Sasaki T."/>
            <person name="Okamoto S."/>
            <person name="Skelly N.A."/>
            <person name="Okamura Y."/>
            <person name="Vlamakis H."/>
            <person name="Li Y."/>
            <person name="Tanoue T."/>
            <person name="Takei H."/>
            <person name="Nittono H."/>
            <person name="Narushima S."/>
            <person name="Irie J."/>
            <person name="Itoh H."/>
            <person name="Moriya K."/>
            <person name="Sugiura Y."/>
            <person name="Suematsu M."/>
            <person name="Moritoki N."/>
            <person name="Shibata S."/>
            <person name="Littman R.D."/>
            <person name="Fischbach A.M."/>
            <person name="Uwamino Y."/>
            <person name="Inoue T."/>
            <person name="Honda A."/>
            <person name="Hattori M."/>
            <person name="Murai T."/>
            <person name="Xavier J.R."/>
            <person name="Hirose N."/>
            <person name="Honda K."/>
        </authorList>
    </citation>
    <scope>NUCLEOTIDE SEQUENCE</scope>
    <source>
        <strain evidence="1">CE91-St3</strain>
    </source>
</reference>
<proteinExistence type="predicted"/>
<dbReference type="Proteomes" id="UP001055114">
    <property type="component" value="Unassembled WGS sequence"/>
</dbReference>
<dbReference type="Gene3D" id="3.40.1360.10">
    <property type="match status" value="1"/>
</dbReference>
<dbReference type="EMBL" id="BQNZ01000003">
    <property type="protein sequence ID" value="GKH73316.1"/>
    <property type="molecule type" value="Genomic_DNA"/>
</dbReference>
<dbReference type="InterPro" id="IPR034154">
    <property type="entry name" value="TOPRIM_DnaG/twinkle"/>
</dbReference>